<sequence>MARAGPLVADLADKKGYAIANPMNNPIGFKDGQIVPNTAQSDRGFYYFQAFPHSRVPTASVTCIAIPVAFVIIFMVIIFFMRAWLGISSRFAPSLSSDREKALENLRVVGVRMDTTSSTQDHDGEKVWSDASVEKHSDGPSDEVPTTELGGGHADADPPATLVSPAPVSAPPAVPITVSPQRTSEKKLKDANEISGPVVPVLRNDDPDALSGDEDDSYDEYDSNYPSRRTSAVPSEFNYASRRVSAVPFENSPHTLEPYSENVLDLPKDSNEASLPDLPPPIDGSAAIPTSISNATTLHEPETTETKDQNSLFP</sequence>
<feature type="region of interest" description="Disordered" evidence="1">
    <location>
        <begin position="114"/>
        <end position="232"/>
    </location>
</feature>
<evidence type="ECO:0000313" key="3">
    <source>
        <dbReference type="EMBL" id="SHO76406.1"/>
    </source>
</evidence>
<feature type="compositionally biased region" description="Polar residues" evidence="1">
    <location>
        <begin position="288"/>
        <end position="297"/>
    </location>
</feature>
<dbReference type="VEuPathDB" id="FungiDB:MSYG_0744"/>
<evidence type="ECO:0000256" key="1">
    <source>
        <dbReference type="SAM" id="MobiDB-lite"/>
    </source>
</evidence>
<name>A0A1M8A1Q4_MALS4</name>
<feature type="compositionally biased region" description="Basic and acidic residues" evidence="1">
    <location>
        <begin position="120"/>
        <end position="139"/>
    </location>
</feature>
<reference evidence="4" key="1">
    <citation type="journal article" date="2017" name="Nucleic Acids Res.">
        <title>Proteogenomics produces comprehensive and highly accurate protein-coding gene annotation in a complete genome assembly of Malassezia sympodialis.</title>
        <authorList>
            <person name="Zhu Y."/>
            <person name="Engstroem P.G."/>
            <person name="Tellgren-Roth C."/>
            <person name="Baudo C.D."/>
            <person name="Kennell J.C."/>
            <person name="Sun S."/>
            <person name="Billmyre R.B."/>
            <person name="Schroeder M.S."/>
            <person name="Andersson A."/>
            <person name="Holm T."/>
            <person name="Sigurgeirsson B."/>
            <person name="Wu G."/>
            <person name="Sankaranarayanan S.R."/>
            <person name="Siddharthan R."/>
            <person name="Sanyal K."/>
            <person name="Lundeberg J."/>
            <person name="Nystedt B."/>
            <person name="Boekhout T."/>
            <person name="Dawson T.L. Jr."/>
            <person name="Heitman J."/>
            <person name="Scheynius A."/>
            <person name="Lehtioe J."/>
        </authorList>
    </citation>
    <scope>NUCLEOTIDE SEQUENCE [LARGE SCALE GENOMIC DNA]</scope>
    <source>
        <strain evidence="4">ATCC 42132</strain>
    </source>
</reference>
<dbReference type="EMBL" id="LT671821">
    <property type="protein sequence ID" value="SHO76406.1"/>
    <property type="molecule type" value="Genomic_DNA"/>
</dbReference>
<feature type="transmembrane region" description="Helical" evidence="2">
    <location>
        <begin position="59"/>
        <end position="81"/>
    </location>
</feature>
<dbReference type="AlphaFoldDB" id="A0A1M8A1Q4"/>
<dbReference type="Proteomes" id="UP000186303">
    <property type="component" value="Chromosome 1"/>
</dbReference>
<feature type="compositionally biased region" description="Basic and acidic residues" evidence="1">
    <location>
        <begin position="299"/>
        <end position="308"/>
    </location>
</feature>
<gene>
    <name evidence="3" type="ORF">MSYG_0744</name>
</gene>
<feature type="compositionally biased region" description="Basic and acidic residues" evidence="1">
    <location>
        <begin position="183"/>
        <end position="192"/>
    </location>
</feature>
<feature type="region of interest" description="Disordered" evidence="1">
    <location>
        <begin position="265"/>
        <end position="314"/>
    </location>
</feature>
<feature type="compositionally biased region" description="Low complexity" evidence="1">
    <location>
        <begin position="158"/>
        <end position="167"/>
    </location>
</feature>
<proteinExistence type="predicted"/>
<keyword evidence="2" id="KW-0472">Membrane</keyword>
<keyword evidence="4" id="KW-1185">Reference proteome</keyword>
<feature type="compositionally biased region" description="Acidic residues" evidence="1">
    <location>
        <begin position="207"/>
        <end position="222"/>
    </location>
</feature>
<protein>
    <submittedName>
        <fullName evidence="3">Uncharacterized protein</fullName>
    </submittedName>
</protein>
<accession>A0A1M8A1Q4</accession>
<keyword evidence="2" id="KW-1133">Transmembrane helix</keyword>
<organism evidence="3 4">
    <name type="scientific">Malassezia sympodialis (strain ATCC 42132)</name>
    <name type="common">Atopic eczema-associated yeast</name>
    <dbReference type="NCBI Taxonomy" id="1230383"/>
    <lineage>
        <taxon>Eukaryota</taxon>
        <taxon>Fungi</taxon>
        <taxon>Dikarya</taxon>
        <taxon>Basidiomycota</taxon>
        <taxon>Ustilaginomycotina</taxon>
        <taxon>Malasseziomycetes</taxon>
        <taxon>Malasseziales</taxon>
        <taxon>Malasseziaceae</taxon>
        <taxon>Malassezia</taxon>
    </lineage>
</organism>
<evidence type="ECO:0000313" key="4">
    <source>
        <dbReference type="Proteomes" id="UP000186303"/>
    </source>
</evidence>
<keyword evidence="2" id="KW-0812">Transmembrane</keyword>
<dbReference type="OrthoDB" id="3355794at2759"/>
<evidence type="ECO:0000256" key="2">
    <source>
        <dbReference type="SAM" id="Phobius"/>
    </source>
</evidence>